<comment type="subcellular location">
    <subcellularLocation>
        <location evidence="7">Cytoplasm</location>
        <location evidence="7">Nucleoid</location>
    </subcellularLocation>
</comment>
<dbReference type="PANTHER" id="PTHR34701:SF1">
    <property type="entry name" value="TRANSCRIPTIONAL REGULATOR MRAZ"/>
    <property type="match status" value="1"/>
</dbReference>
<evidence type="ECO:0000259" key="8">
    <source>
        <dbReference type="PROSITE" id="PS51740"/>
    </source>
</evidence>
<dbReference type="InterPro" id="IPR003444">
    <property type="entry name" value="MraZ"/>
</dbReference>
<dbReference type="GO" id="GO:2000143">
    <property type="term" value="P:negative regulation of DNA-templated transcription initiation"/>
    <property type="evidence" value="ECO:0007669"/>
    <property type="project" value="TreeGrafter"/>
</dbReference>
<dbReference type="AlphaFoldDB" id="A0A1H8AGG3"/>
<dbReference type="OrthoDB" id="9807753at2"/>
<comment type="subunit">
    <text evidence="7">Forms oligomers.</text>
</comment>
<evidence type="ECO:0000256" key="1">
    <source>
        <dbReference type="ARBA" id="ARBA00013860"/>
    </source>
</evidence>
<comment type="similarity">
    <text evidence="7">Belongs to the MraZ family.</text>
</comment>
<sequence length="139" mass="15946">MLIGEYAHSLDAKGRVNFPAKMREHLGEHFILTKGLDGCLFVYAMDEWGRLEEKIKALPMSKARTLQRFLFSGAVDVELDKQGRIVIPPNLRDYAELSKEVMIIGASVRAEIWDKEKWQKSCEELTPEMVEQAMEELGF</sequence>
<dbReference type="NCBIfam" id="TIGR00242">
    <property type="entry name" value="division/cell wall cluster transcriptional repressor MraZ"/>
    <property type="match status" value="1"/>
</dbReference>
<evidence type="ECO:0000256" key="4">
    <source>
        <dbReference type="ARBA" id="ARBA00023015"/>
    </source>
</evidence>
<dbReference type="GO" id="GO:0009295">
    <property type="term" value="C:nucleoid"/>
    <property type="evidence" value="ECO:0007669"/>
    <property type="project" value="UniProtKB-SubCell"/>
</dbReference>
<name>A0A1H8AGG3_9FIRM</name>
<dbReference type="STRING" id="474960.SAMN05216180_1283"/>
<dbReference type="CDD" id="cd16321">
    <property type="entry name" value="MraZ_C"/>
    <property type="match status" value="1"/>
</dbReference>
<evidence type="ECO:0000256" key="3">
    <source>
        <dbReference type="ARBA" id="ARBA00022737"/>
    </source>
</evidence>
<dbReference type="PROSITE" id="PS51740">
    <property type="entry name" value="SPOVT_ABRB"/>
    <property type="match status" value="2"/>
</dbReference>
<dbReference type="Proteomes" id="UP000199158">
    <property type="component" value="Unassembled WGS sequence"/>
</dbReference>
<protein>
    <recommendedName>
        <fullName evidence="1 7">Transcriptional regulator MraZ</fullName>
    </recommendedName>
</protein>
<evidence type="ECO:0000256" key="5">
    <source>
        <dbReference type="ARBA" id="ARBA00023125"/>
    </source>
</evidence>
<dbReference type="EMBL" id="FOCG01000001">
    <property type="protein sequence ID" value="SEM68928.1"/>
    <property type="molecule type" value="Genomic_DNA"/>
</dbReference>
<dbReference type="SUPFAM" id="SSF89447">
    <property type="entry name" value="AbrB/MazE/MraZ-like"/>
    <property type="match status" value="1"/>
</dbReference>
<feature type="domain" description="SpoVT-AbrB" evidence="8">
    <location>
        <begin position="5"/>
        <end position="47"/>
    </location>
</feature>
<dbReference type="InterPro" id="IPR037914">
    <property type="entry name" value="SpoVT-AbrB_sf"/>
</dbReference>
<dbReference type="FunFam" id="3.40.1550.20:FF:000002">
    <property type="entry name" value="Transcriptional regulator MraZ"/>
    <property type="match status" value="1"/>
</dbReference>
<keyword evidence="5 7" id="KW-0238">DNA-binding</keyword>
<dbReference type="InterPro" id="IPR035642">
    <property type="entry name" value="MraZ_N"/>
</dbReference>
<dbReference type="InterPro" id="IPR038619">
    <property type="entry name" value="MraZ_sf"/>
</dbReference>
<evidence type="ECO:0000313" key="10">
    <source>
        <dbReference type="Proteomes" id="UP000199158"/>
    </source>
</evidence>
<evidence type="ECO:0000313" key="9">
    <source>
        <dbReference type="EMBL" id="SEM68928.1"/>
    </source>
</evidence>
<feature type="domain" description="SpoVT-AbrB" evidence="8">
    <location>
        <begin position="74"/>
        <end position="117"/>
    </location>
</feature>
<dbReference type="Gene3D" id="3.40.1550.20">
    <property type="entry name" value="Transcriptional regulator MraZ domain"/>
    <property type="match status" value="1"/>
</dbReference>
<dbReference type="GO" id="GO:0000976">
    <property type="term" value="F:transcription cis-regulatory region binding"/>
    <property type="evidence" value="ECO:0007669"/>
    <property type="project" value="TreeGrafter"/>
</dbReference>
<keyword evidence="6 7" id="KW-0804">Transcription</keyword>
<keyword evidence="4 7" id="KW-0805">Transcription regulation</keyword>
<evidence type="ECO:0000256" key="2">
    <source>
        <dbReference type="ARBA" id="ARBA00022490"/>
    </source>
</evidence>
<evidence type="ECO:0000256" key="6">
    <source>
        <dbReference type="ARBA" id="ARBA00023163"/>
    </source>
</evidence>
<keyword evidence="10" id="KW-1185">Reference proteome</keyword>
<dbReference type="PANTHER" id="PTHR34701">
    <property type="entry name" value="TRANSCRIPTIONAL REGULATOR MRAZ"/>
    <property type="match status" value="1"/>
</dbReference>
<evidence type="ECO:0000256" key="7">
    <source>
        <dbReference type="HAMAP-Rule" id="MF_01008"/>
    </source>
</evidence>
<proteinExistence type="inferred from homology"/>
<keyword evidence="2 7" id="KW-0963">Cytoplasm</keyword>
<dbReference type="GO" id="GO:0005737">
    <property type="term" value="C:cytoplasm"/>
    <property type="evidence" value="ECO:0007669"/>
    <property type="project" value="UniProtKB-UniRule"/>
</dbReference>
<organism evidence="9 10">
    <name type="scientific">Hydrogenoanaerobacterium saccharovorans</name>
    <dbReference type="NCBI Taxonomy" id="474960"/>
    <lineage>
        <taxon>Bacteria</taxon>
        <taxon>Bacillati</taxon>
        <taxon>Bacillota</taxon>
        <taxon>Clostridia</taxon>
        <taxon>Eubacteriales</taxon>
        <taxon>Oscillospiraceae</taxon>
        <taxon>Hydrogenoanaerobacterium</taxon>
    </lineage>
</organism>
<dbReference type="RefSeq" id="WP_092752780.1">
    <property type="nucleotide sequence ID" value="NZ_FOCG01000001.1"/>
</dbReference>
<gene>
    <name evidence="7" type="primary">mraZ</name>
    <name evidence="9" type="ORF">SAMN05216180_1283</name>
</gene>
<dbReference type="InterPro" id="IPR007159">
    <property type="entry name" value="SpoVT-AbrB_dom"/>
</dbReference>
<keyword evidence="3" id="KW-0677">Repeat</keyword>
<dbReference type="GO" id="GO:0003700">
    <property type="term" value="F:DNA-binding transcription factor activity"/>
    <property type="evidence" value="ECO:0007669"/>
    <property type="project" value="UniProtKB-UniRule"/>
</dbReference>
<dbReference type="InterPro" id="IPR020603">
    <property type="entry name" value="MraZ_dom"/>
</dbReference>
<dbReference type="HAMAP" id="MF_01008">
    <property type="entry name" value="MraZ"/>
    <property type="match status" value="1"/>
</dbReference>
<dbReference type="CDD" id="cd16320">
    <property type="entry name" value="MraZ_N"/>
    <property type="match status" value="1"/>
</dbReference>
<dbReference type="InterPro" id="IPR035644">
    <property type="entry name" value="MraZ_C"/>
</dbReference>
<accession>A0A1H8AGG3</accession>
<reference evidence="9 10" key="1">
    <citation type="submission" date="2016-10" db="EMBL/GenBank/DDBJ databases">
        <authorList>
            <person name="de Groot N.N."/>
        </authorList>
    </citation>
    <scope>NUCLEOTIDE SEQUENCE [LARGE SCALE GENOMIC DNA]</scope>
    <source>
        <strain evidence="9 10">CGMCC 1.5070</strain>
    </source>
</reference>
<dbReference type="Pfam" id="PF02381">
    <property type="entry name" value="MraZ"/>
    <property type="match status" value="2"/>
</dbReference>